<evidence type="ECO:0000256" key="1">
    <source>
        <dbReference type="SAM" id="Phobius"/>
    </source>
</evidence>
<keyword evidence="1" id="KW-0812">Transmembrane</keyword>
<sequence length="100" mass="11241">MRKSFFVKLAFLILPILIIASIPLTKESHQSIGGGGYDLTNLYCGFFILLAIIAWILFILIHSVIFRKNRNALNDNLKLVGIGFGILFIASLILFNTWIT</sequence>
<dbReference type="EMBL" id="VFJE01000052">
    <property type="protein sequence ID" value="TPD70479.1"/>
    <property type="molecule type" value="Genomic_DNA"/>
</dbReference>
<reference evidence="2 3" key="2">
    <citation type="submission" date="2019-06" db="EMBL/GenBank/DDBJ databases">
        <authorList>
            <person name="Seo Y."/>
        </authorList>
    </citation>
    <scope>NUCLEOTIDE SEQUENCE [LARGE SCALE GENOMIC DNA]</scope>
    <source>
        <strain evidence="2 3">MaA-Y11</strain>
    </source>
</reference>
<keyword evidence="3" id="KW-1185">Reference proteome</keyword>
<comment type="caution">
    <text evidence="2">The sequence shown here is derived from an EMBL/GenBank/DDBJ whole genome shotgun (WGS) entry which is preliminary data.</text>
</comment>
<evidence type="ECO:0000313" key="2">
    <source>
        <dbReference type="EMBL" id="TPD70479.1"/>
    </source>
</evidence>
<gene>
    <name evidence="2" type="ORF">FJA49_05950</name>
</gene>
<reference evidence="2 3" key="1">
    <citation type="submission" date="2019-06" db="EMBL/GenBank/DDBJ databases">
        <title>Flavobacterium sp. MaA-Y11 from geoumgang.</title>
        <authorList>
            <person name="Jeong S."/>
        </authorList>
    </citation>
    <scope>NUCLEOTIDE SEQUENCE [LARGE SCALE GENOMIC DNA]</scope>
    <source>
        <strain evidence="2 3">MaA-Y11</strain>
    </source>
</reference>
<feature type="transmembrane region" description="Helical" evidence="1">
    <location>
        <begin position="77"/>
        <end position="99"/>
    </location>
</feature>
<accession>A0A501QC95</accession>
<keyword evidence="1" id="KW-0472">Membrane</keyword>
<keyword evidence="1" id="KW-1133">Transmembrane helix</keyword>
<organism evidence="2 3">
    <name type="scientific">Flavobacterium microcysteis</name>
    <dbReference type="NCBI Taxonomy" id="2596891"/>
    <lineage>
        <taxon>Bacteria</taxon>
        <taxon>Pseudomonadati</taxon>
        <taxon>Bacteroidota</taxon>
        <taxon>Flavobacteriia</taxon>
        <taxon>Flavobacteriales</taxon>
        <taxon>Flavobacteriaceae</taxon>
        <taxon>Flavobacterium</taxon>
    </lineage>
</organism>
<dbReference type="OrthoDB" id="8455440at2"/>
<dbReference type="Proteomes" id="UP000319175">
    <property type="component" value="Unassembled WGS sequence"/>
</dbReference>
<dbReference type="AlphaFoldDB" id="A0A501QC95"/>
<evidence type="ECO:0000313" key="3">
    <source>
        <dbReference type="Proteomes" id="UP000319175"/>
    </source>
</evidence>
<feature type="transmembrane region" description="Helical" evidence="1">
    <location>
        <begin position="45"/>
        <end position="65"/>
    </location>
</feature>
<feature type="transmembrane region" description="Helical" evidence="1">
    <location>
        <begin position="5"/>
        <end position="25"/>
    </location>
</feature>
<proteinExistence type="predicted"/>
<protein>
    <submittedName>
        <fullName evidence="2">Uncharacterized protein</fullName>
    </submittedName>
</protein>
<name>A0A501QC95_9FLAO</name>
<dbReference type="RefSeq" id="WP_139999854.1">
    <property type="nucleotide sequence ID" value="NZ_VFJE01000052.1"/>
</dbReference>